<reference evidence="2" key="1">
    <citation type="journal article" date="2014" name="Int. J. Syst. Evol. Microbiol.">
        <title>Complete genome sequence of Corynebacterium casei LMG S-19264T (=DSM 44701T), isolated from a smear-ripened cheese.</title>
        <authorList>
            <consortium name="US DOE Joint Genome Institute (JGI-PGF)"/>
            <person name="Walter F."/>
            <person name="Albersmeier A."/>
            <person name="Kalinowski J."/>
            <person name="Ruckert C."/>
        </authorList>
    </citation>
    <scope>NUCLEOTIDE SEQUENCE</scope>
    <source>
        <strain evidence="2">JCM 4815</strain>
    </source>
</reference>
<dbReference type="Gene3D" id="3.40.50.720">
    <property type="entry name" value="NAD(P)-binding Rossmann-like Domain"/>
    <property type="match status" value="1"/>
</dbReference>
<evidence type="ECO:0000256" key="1">
    <source>
        <dbReference type="SAM" id="MobiDB-lite"/>
    </source>
</evidence>
<name>A0A918UF19_9ACTN</name>
<dbReference type="Proteomes" id="UP000622166">
    <property type="component" value="Unassembled WGS sequence"/>
</dbReference>
<gene>
    <name evidence="2" type="ORF">GCM10010365_16010</name>
</gene>
<reference evidence="2" key="2">
    <citation type="submission" date="2020-09" db="EMBL/GenBank/DDBJ databases">
        <authorList>
            <person name="Sun Q."/>
            <person name="Ohkuma M."/>
        </authorList>
    </citation>
    <scope>NUCLEOTIDE SEQUENCE</scope>
    <source>
        <strain evidence="2">JCM 4815</strain>
    </source>
</reference>
<comment type="caution">
    <text evidence="2">The sequence shown here is derived from an EMBL/GenBank/DDBJ whole genome shotgun (WGS) entry which is preliminary data.</text>
</comment>
<dbReference type="AlphaFoldDB" id="A0A918UF19"/>
<accession>A0A918UF19</accession>
<dbReference type="SUPFAM" id="SSF51735">
    <property type="entry name" value="NAD(P)-binding Rossmann-fold domains"/>
    <property type="match status" value="1"/>
</dbReference>
<evidence type="ECO:0000313" key="3">
    <source>
        <dbReference type="Proteomes" id="UP000622166"/>
    </source>
</evidence>
<proteinExistence type="predicted"/>
<dbReference type="EMBL" id="BMVW01000002">
    <property type="protein sequence ID" value="GGY98250.1"/>
    <property type="molecule type" value="Genomic_DNA"/>
</dbReference>
<sequence length="114" mass="12418">MLGERRTGHITGGAQLLGAGRRRECALLFGGSADSYRRMLRRDDIDLVHVGTPREFHHRNGRAALLSGKHAVVQPPLCFSRPCKRAAGLRARHDGPPCRTNDLGGGVTGSARRR</sequence>
<organism evidence="2 3">
    <name type="scientific">Streptomyces poonensis</name>
    <dbReference type="NCBI Taxonomy" id="68255"/>
    <lineage>
        <taxon>Bacteria</taxon>
        <taxon>Bacillati</taxon>
        <taxon>Actinomycetota</taxon>
        <taxon>Actinomycetes</taxon>
        <taxon>Kitasatosporales</taxon>
        <taxon>Streptomycetaceae</taxon>
        <taxon>Streptomyces</taxon>
    </lineage>
</organism>
<feature type="region of interest" description="Disordered" evidence="1">
    <location>
        <begin position="89"/>
        <end position="114"/>
    </location>
</feature>
<evidence type="ECO:0000313" key="2">
    <source>
        <dbReference type="EMBL" id="GGY98250.1"/>
    </source>
</evidence>
<dbReference type="InterPro" id="IPR036291">
    <property type="entry name" value="NAD(P)-bd_dom_sf"/>
</dbReference>
<protein>
    <submittedName>
        <fullName evidence="2">Uncharacterized protein</fullName>
    </submittedName>
</protein>
<keyword evidence="3" id="KW-1185">Reference proteome</keyword>